<dbReference type="EMBL" id="CAAALY010049331">
    <property type="protein sequence ID" value="VEL21054.1"/>
    <property type="molecule type" value="Genomic_DNA"/>
</dbReference>
<feature type="coiled-coil region" evidence="2">
    <location>
        <begin position="83"/>
        <end position="117"/>
    </location>
</feature>
<feature type="domain" description="DUF4200" evidence="3">
    <location>
        <begin position="9"/>
        <end position="127"/>
    </location>
</feature>
<dbReference type="PANTHER" id="PTHR21683:SF3">
    <property type="entry name" value="CILIA AND FLAGELLA ASSOCIATED PROTEIN 100"/>
    <property type="match status" value="1"/>
</dbReference>
<organism evidence="4 5">
    <name type="scientific">Protopolystoma xenopodis</name>
    <dbReference type="NCBI Taxonomy" id="117903"/>
    <lineage>
        <taxon>Eukaryota</taxon>
        <taxon>Metazoa</taxon>
        <taxon>Spiralia</taxon>
        <taxon>Lophotrochozoa</taxon>
        <taxon>Platyhelminthes</taxon>
        <taxon>Monogenea</taxon>
        <taxon>Polyopisthocotylea</taxon>
        <taxon>Polystomatidea</taxon>
        <taxon>Polystomatidae</taxon>
        <taxon>Protopolystoma</taxon>
    </lineage>
</organism>
<dbReference type="PANTHER" id="PTHR21683">
    <property type="entry name" value="COILED-COIL DOMAIN-CONTAINING PROTEIN 42 LIKE-2-LIKE-RELATED"/>
    <property type="match status" value="1"/>
</dbReference>
<reference evidence="4" key="1">
    <citation type="submission" date="2018-11" db="EMBL/GenBank/DDBJ databases">
        <authorList>
            <consortium name="Pathogen Informatics"/>
        </authorList>
    </citation>
    <scope>NUCLEOTIDE SEQUENCE</scope>
</reference>
<name>A0A448WVB3_9PLAT</name>
<evidence type="ECO:0000313" key="5">
    <source>
        <dbReference type="Proteomes" id="UP000784294"/>
    </source>
</evidence>
<gene>
    <name evidence="4" type="ORF">PXEA_LOCUS14494</name>
</gene>
<evidence type="ECO:0000256" key="2">
    <source>
        <dbReference type="SAM" id="Coils"/>
    </source>
</evidence>
<evidence type="ECO:0000313" key="4">
    <source>
        <dbReference type="EMBL" id="VEL21054.1"/>
    </source>
</evidence>
<dbReference type="Pfam" id="PF13863">
    <property type="entry name" value="DUF4200"/>
    <property type="match status" value="1"/>
</dbReference>
<evidence type="ECO:0000256" key="1">
    <source>
        <dbReference type="ARBA" id="ARBA00023054"/>
    </source>
</evidence>
<dbReference type="AlphaFoldDB" id="A0A448WVB3"/>
<accession>A0A448WVB3</accession>
<keyword evidence="5" id="KW-1185">Reference proteome</keyword>
<dbReference type="Proteomes" id="UP000784294">
    <property type="component" value="Unassembled WGS sequence"/>
</dbReference>
<dbReference type="GO" id="GO:0005856">
    <property type="term" value="C:cytoskeleton"/>
    <property type="evidence" value="ECO:0007669"/>
    <property type="project" value="UniProtKB-ARBA"/>
</dbReference>
<sequence>MEKQSYFEYISHKREMFLLKYSINVKKAEIKQLEEIAAADERKIEIAEQCLEQDAALFDEFLKENDRNSVEAIANAEHEARKRMTLNAEVKRLNLQLMQLRADISKYEEQLRDYRMYREFLERVIPEPHRSEILERQRIRRDERRRIKLEMNKSIATLRAPAVQ</sequence>
<protein>
    <recommendedName>
        <fullName evidence="3">DUF4200 domain-containing protein</fullName>
    </recommendedName>
</protein>
<keyword evidence="1 2" id="KW-0175">Coiled coil</keyword>
<proteinExistence type="predicted"/>
<feature type="coiled-coil region" evidence="2">
    <location>
        <begin position="23"/>
        <end position="50"/>
    </location>
</feature>
<dbReference type="InterPro" id="IPR025252">
    <property type="entry name" value="DUF4200"/>
</dbReference>
<comment type="caution">
    <text evidence="4">The sequence shown here is derived from an EMBL/GenBank/DDBJ whole genome shotgun (WGS) entry which is preliminary data.</text>
</comment>
<dbReference type="OrthoDB" id="10264063at2759"/>
<dbReference type="InterPro" id="IPR051147">
    <property type="entry name" value="CFAP_domain-containing"/>
</dbReference>
<evidence type="ECO:0000259" key="3">
    <source>
        <dbReference type="Pfam" id="PF13863"/>
    </source>
</evidence>